<keyword evidence="6" id="KW-0963">Cytoplasm</keyword>
<dbReference type="InterPro" id="IPR009049">
    <property type="entry name" value="Argininosuccinate_lyase"/>
</dbReference>
<evidence type="ECO:0000256" key="6">
    <source>
        <dbReference type="HAMAP-Rule" id="MF_00006"/>
    </source>
</evidence>
<dbReference type="FunFam" id="1.20.200.10:FF:000015">
    <property type="entry name" value="argininosuccinate lyase isoform X2"/>
    <property type="match status" value="1"/>
</dbReference>
<reference evidence="9 10" key="1">
    <citation type="submission" date="2014-08" db="EMBL/GenBank/DDBJ databases">
        <title>Clostridium innocuum, an unnegligible vancomycin-resistant pathogen causing extra-intestinal infections.</title>
        <authorList>
            <person name="Feng Y."/>
            <person name="Chiu C.-H."/>
        </authorList>
    </citation>
    <scope>NUCLEOTIDE SEQUENCE [LARGE SCALE GENOMIC DNA]</scope>
    <source>
        <strain evidence="9 10">AN88</strain>
    </source>
</reference>
<evidence type="ECO:0000313" key="9">
    <source>
        <dbReference type="EMBL" id="KGJ55018.1"/>
    </source>
</evidence>
<organism evidence="9 10">
    <name type="scientific">Clostridium innocuum</name>
    <dbReference type="NCBI Taxonomy" id="1522"/>
    <lineage>
        <taxon>Bacteria</taxon>
        <taxon>Bacillati</taxon>
        <taxon>Bacillota</taxon>
        <taxon>Clostridia</taxon>
        <taxon>Eubacteriales</taxon>
        <taxon>Clostridiaceae</taxon>
        <taxon>Clostridium</taxon>
    </lineage>
</organism>
<evidence type="ECO:0000256" key="1">
    <source>
        <dbReference type="ARBA" id="ARBA00004941"/>
    </source>
</evidence>
<dbReference type="UniPathway" id="UPA00068">
    <property type="reaction ID" value="UER00114"/>
</dbReference>
<dbReference type="PANTHER" id="PTHR43814:SF1">
    <property type="entry name" value="ARGININOSUCCINATE LYASE"/>
    <property type="match status" value="1"/>
</dbReference>
<keyword evidence="5 6" id="KW-0456">Lyase</keyword>
<evidence type="ECO:0000259" key="7">
    <source>
        <dbReference type="Pfam" id="PF00206"/>
    </source>
</evidence>
<comment type="caution">
    <text evidence="9">The sequence shown here is derived from an EMBL/GenBank/DDBJ whole genome shotgun (WGS) entry which is preliminary data.</text>
</comment>
<comment type="similarity">
    <text evidence="6">Belongs to the lyase 1 family. Argininosuccinate lyase subfamily.</text>
</comment>
<comment type="catalytic activity">
    <reaction evidence="6">
        <text>2-(N(omega)-L-arginino)succinate = fumarate + L-arginine</text>
        <dbReference type="Rhea" id="RHEA:24020"/>
        <dbReference type="ChEBI" id="CHEBI:29806"/>
        <dbReference type="ChEBI" id="CHEBI:32682"/>
        <dbReference type="ChEBI" id="CHEBI:57472"/>
        <dbReference type="EC" id="4.3.2.1"/>
    </reaction>
</comment>
<dbReference type="InterPro" id="IPR024083">
    <property type="entry name" value="Fumarase/histidase_N"/>
</dbReference>
<evidence type="ECO:0000256" key="5">
    <source>
        <dbReference type="ARBA" id="ARBA00023239"/>
    </source>
</evidence>
<proteinExistence type="inferred from homology"/>
<evidence type="ECO:0000259" key="8">
    <source>
        <dbReference type="Pfam" id="PF14698"/>
    </source>
</evidence>
<comment type="pathway">
    <text evidence="1 6">Amino-acid biosynthesis; L-arginine biosynthesis; L-arginine from L-ornithine and carbamoyl phosphate: step 3/3.</text>
</comment>
<dbReference type="EC" id="4.3.2.1" evidence="2 6"/>
<dbReference type="PRINTS" id="PR00149">
    <property type="entry name" value="FUMRATELYASE"/>
</dbReference>
<accession>A0A099IDH9</accession>
<dbReference type="GO" id="GO:0042450">
    <property type="term" value="P:L-arginine biosynthetic process via ornithine"/>
    <property type="evidence" value="ECO:0007669"/>
    <property type="project" value="UniProtKB-UniRule"/>
</dbReference>
<dbReference type="SUPFAM" id="SSF48557">
    <property type="entry name" value="L-aspartase-like"/>
    <property type="match status" value="1"/>
</dbReference>
<comment type="subcellular location">
    <subcellularLocation>
        <location evidence="6">Cytoplasm</location>
    </subcellularLocation>
</comment>
<dbReference type="FunFam" id="1.10.275.10:FF:000002">
    <property type="entry name" value="Argininosuccinate lyase"/>
    <property type="match status" value="1"/>
</dbReference>
<dbReference type="Proteomes" id="UP000030008">
    <property type="component" value="Unassembled WGS sequence"/>
</dbReference>
<gene>
    <name evidence="6" type="primary">argH</name>
    <name evidence="9" type="ORF">CIAN88_00115</name>
</gene>
<dbReference type="FunFam" id="1.10.40.30:FF:000001">
    <property type="entry name" value="Argininosuccinate lyase"/>
    <property type="match status" value="1"/>
</dbReference>
<evidence type="ECO:0000256" key="2">
    <source>
        <dbReference type="ARBA" id="ARBA00012338"/>
    </source>
</evidence>
<dbReference type="PANTHER" id="PTHR43814">
    <property type="entry name" value="ARGININOSUCCINATE LYASE"/>
    <property type="match status" value="1"/>
</dbReference>
<dbReference type="RefSeq" id="WP_044903314.1">
    <property type="nucleotide sequence ID" value="NZ_JQIF01000001.1"/>
</dbReference>
<dbReference type="InterPro" id="IPR000362">
    <property type="entry name" value="Fumarate_lyase_fam"/>
</dbReference>
<dbReference type="HAMAP" id="MF_00006">
    <property type="entry name" value="Arg_succ_lyase"/>
    <property type="match status" value="1"/>
</dbReference>
<evidence type="ECO:0000313" key="10">
    <source>
        <dbReference type="Proteomes" id="UP000030008"/>
    </source>
</evidence>
<dbReference type="InterPro" id="IPR029419">
    <property type="entry name" value="Arg_succ_lyase_C"/>
</dbReference>
<dbReference type="InterPro" id="IPR022761">
    <property type="entry name" value="Fumarate_lyase_N"/>
</dbReference>
<evidence type="ECO:0000256" key="4">
    <source>
        <dbReference type="ARBA" id="ARBA00022605"/>
    </source>
</evidence>
<evidence type="ECO:0000256" key="3">
    <source>
        <dbReference type="ARBA" id="ARBA00022571"/>
    </source>
</evidence>
<dbReference type="EMBL" id="JQIF01000001">
    <property type="protein sequence ID" value="KGJ55018.1"/>
    <property type="molecule type" value="Genomic_DNA"/>
</dbReference>
<dbReference type="CDD" id="cd01359">
    <property type="entry name" value="Argininosuccinate_lyase"/>
    <property type="match status" value="1"/>
</dbReference>
<keyword evidence="3 6" id="KW-0055">Arginine biosynthesis</keyword>
<dbReference type="GO" id="GO:0005829">
    <property type="term" value="C:cytosol"/>
    <property type="evidence" value="ECO:0007669"/>
    <property type="project" value="TreeGrafter"/>
</dbReference>
<dbReference type="Gene3D" id="1.10.275.10">
    <property type="entry name" value="Fumarase/aspartase (N-terminal domain)"/>
    <property type="match status" value="1"/>
</dbReference>
<feature type="domain" description="Argininosuccinate lyase C-terminal" evidence="8">
    <location>
        <begin position="363"/>
        <end position="431"/>
    </location>
</feature>
<dbReference type="InterPro" id="IPR008948">
    <property type="entry name" value="L-Aspartase-like"/>
</dbReference>
<dbReference type="InterPro" id="IPR020557">
    <property type="entry name" value="Fumarate_lyase_CS"/>
</dbReference>
<dbReference type="Pfam" id="PF00206">
    <property type="entry name" value="Lyase_1"/>
    <property type="match status" value="1"/>
</dbReference>
<dbReference type="GO" id="GO:0004056">
    <property type="term" value="F:argininosuccinate lyase activity"/>
    <property type="evidence" value="ECO:0007669"/>
    <property type="project" value="UniProtKB-UniRule"/>
</dbReference>
<dbReference type="PROSITE" id="PS00163">
    <property type="entry name" value="FUMARATE_LYASES"/>
    <property type="match status" value="1"/>
</dbReference>
<keyword evidence="4 6" id="KW-0028">Amino-acid biosynthesis</keyword>
<dbReference type="PRINTS" id="PR00145">
    <property type="entry name" value="ARGSUCLYASE"/>
</dbReference>
<dbReference type="Gene3D" id="1.20.200.10">
    <property type="entry name" value="Fumarase/aspartase (Central domain)"/>
    <property type="match status" value="1"/>
</dbReference>
<dbReference type="Gene3D" id="1.10.40.30">
    <property type="entry name" value="Fumarase/aspartase (C-terminal domain)"/>
    <property type="match status" value="1"/>
</dbReference>
<feature type="domain" description="Fumarate lyase N-terminal" evidence="7">
    <location>
        <begin position="7"/>
        <end position="300"/>
    </location>
</feature>
<dbReference type="NCBIfam" id="TIGR00838">
    <property type="entry name" value="argH"/>
    <property type="match status" value="1"/>
</dbReference>
<protein>
    <recommendedName>
        <fullName evidence="2 6">Argininosuccinate lyase</fullName>
        <shortName evidence="6">ASAL</shortName>
        <ecNumber evidence="2 6">4.3.2.1</ecNumber>
    </recommendedName>
    <alternativeName>
        <fullName evidence="6">Arginosuccinase</fullName>
    </alternativeName>
</protein>
<dbReference type="Pfam" id="PF14698">
    <property type="entry name" value="ASL_C2"/>
    <property type="match status" value="1"/>
</dbReference>
<dbReference type="AlphaFoldDB" id="A0A099IDH9"/>
<sequence>MNLWDARFKKEADQRLNDFNSSISIDHLMVTQDIKGSMAHAAMLAKQGIISKADGDVIAQGLEAIQRDIESGALLIDPSAEDIHMFMEQELTKRIGDAGKRLHTARSRNDQVALDTRMYCSDEVRTVCDKLQELLTVLCEKAQEHTETIMPGYTHLQRAQPITFAHHLMAYAEMFLRDLQRLQEAQKRIRTLPLGSGALAATTYPIDREFVKEQLHFDSISMNSLDGVSDRDFCIEIASDLSMVMMHLSRFAEEVILWCSWEFKFMELDDAFATGSSIMPQKKNPDVAELIRGKTGRVYGDLQTLLTMMKGLPLAYNKDMQEDKEAVFDALHTVQLCLTTFTPMLKSAAIRKDNMRNAAAMGFINATDCADYLTKKGMAFRDAYRVLGRLVSYAQEQEKTLETLTLDEYKSFSDQFEEDIYEAISLETCVKQRKVIGGPAPEIVAAHIEHVKAIQKEMDADEID</sequence>
<name>A0A099IDH9_CLOIN</name>